<proteinExistence type="predicted"/>
<dbReference type="KEGG" id="tog:HNI00_12785"/>
<organism evidence="2">
    <name type="scientific">Thermoleptolyngbya oregonensis NK1-22</name>
    <dbReference type="NCBI Taxonomy" id="2547457"/>
    <lineage>
        <taxon>Bacteria</taxon>
        <taxon>Bacillati</taxon>
        <taxon>Cyanobacteriota</taxon>
        <taxon>Cyanophyceae</taxon>
        <taxon>Oculatellales</taxon>
        <taxon>Oculatellaceae</taxon>
        <taxon>Thermoleptolyngbya</taxon>
    </lineage>
</organism>
<gene>
    <name evidence="2" type="ORF">HNI00_12785</name>
</gene>
<reference evidence="2" key="1">
    <citation type="submission" date="2020-05" db="EMBL/GenBank/DDBJ databases">
        <authorList>
            <person name="Zhu T."/>
            <person name="Keshari N."/>
            <person name="Lu X."/>
        </authorList>
    </citation>
    <scope>NUCLEOTIDE SEQUENCE</scope>
    <source>
        <strain evidence="2">NK1-22</strain>
    </source>
</reference>
<dbReference type="Pfam" id="PF04230">
    <property type="entry name" value="PS_pyruv_trans"/>
    <property type="match status" value="1"/>
</dbReference>
<dbReference type="InterPro" id="IPR007345">
    <property type="entry name" value="Polysacch_pyruvyl_Trfase"/>
</dbReference>
<dbReference type="AlphaFoldDB" id="A0AA96Y8M9"/>
<dbReference type="RefSeq" id="WP_316786707.1">
    <property type="nucleotide sequence ID" value="NZ_CP053540.1"/>
</dbReference>
<dbReference type="EMBL" id="CP053540">
    <property type="protein sequence ID" value="WOB43923.1"/>
    <property type="molecule type" value="Genomic_DNA"/>
</dbReference>
<sequence>MTTYIKEYLNSLRDLNRPIYYYPNPGNGGDSIIAAATFQLLKECAVNYTIFPWQAIQNKLNTRSSEPSNLSQAIILYGGGGNLVNNYHGAARKILEKYHDLVYKFVILPHTINTHEDLLARLGSNVEIICREEVSYKYVKAKALKANVLLMDDLGLSLNIEKLFQEKQLNYFSNSLKKIYYALMQDKRQYEFPSPKHLSSNDIDFFVKSFQKRLNTKEFEELNCFRTDSEKTDFELPKDNIDLSLSICYGTHNESVSYFTSRKIIEYIDLFHTVNTNRLHIAIPSALLGKRVRFFANNYYKCRAIYEYSLESRFPNVEWISNA</sequence>
<name>A0AA96Y8M9_9CYAN</name>
<accession>A0AA96Y8M9</accession>
<protein>
    <recommendedName>
        <fullName evidence="1">Polysaccharide pyruvyl transferase domain-containing protein</fullName>
    </recommendedName>
</protein>
<evidence type="ECO:0000259" key="1">
    <source>
        <dbReference type="Pfam" id="PF04230"/>
    </source>
</evidence>
<feature type="domain" description="Polysaccharide pyruvyl transferase" evidence="1">
    <location>
        <begin position="27"/>
        <end position="298"/>
    </location>
</feature>
<evidence type="ECO:0000313" key="2">
    <source>
        <dbReference type="EMBL" id="WOB43923.1"/>
    </source>
</evidence>